<evidence type="ECO:0000256" key="2">
    <source>
        <dbReference type="ARBA" id="ARBA00013064"/>
    </source>
</evidence>
<dbReference type="EMBL" id="CZBU01000001">
    <property type="protein sequence ID" value="CUQ74950.1"/>
    <property type="molecule type" value="Genomic_DNA"/>
</dbReference>
<dbReference type="UniPathway" id="UPA00934"/>
<comment type="similarity">
    <text evidence="1">Belongs to the metallo-dependent hydrolases superfamily. CpsB/CapC family.</text>
</comment>
<keyword evidence="3 6" id="KW-0378">Hydrolase</keyword>
<dbReference type="AlphaFoldDB" id="A0A174YWA2"/>
<gene>
    <name evidence="6" type="primary">cpsB</name>
    <name evidence="6" type="ORF">ERS852490_00241</name>
</gene>
<dbReference type="InterPro" id="IPR016667">
    <property type="entry name" value="Caps_polysacc_synth_CpsB/CapC"/>
</dbReference>
<name>A0A174YWA2_9FIRM</name>
<dbReference type="PANTHER" id="PTHR39181:SF1">
    <property type="entry name" value="TYROSINE-PROTEIN PHOSPHATASE YWQE"/>
    <property type="match status" value="1"/>
</dbReference>
<dbReference type="SUPFAM" id="SSF51556">
    <property type="entry name" value="Metallo-dependent hydrolases"/>
    <property type="match status" value="1"/>
</dbReference>
<comment type="catalytic activity">
    <reaction evidence="5">
        <text>O-phospho-L-tyrosyl-[protein] + H2O = L-tyrosyl-[protein] + phosphate</text>
        <dbReference type="Rhea" id="RHEA:10684"/>
        <dbReference type="Rhea" id="RHEA-COMP:10136"/>
        <dbReference type="Rhea" id="RHEA-COMP:20101"/>
        <dbReference type="ChEBI" id="CHEBI:15377"/>
        <dbReference type="ChEBI" id="CHEBI:43474"/>
        <dbReference type="ChEBI" id="CHEBI:46858"/>
        <dbReference type="ChEBI" id="CHEBI:61978"/>
        <dbReference type="EC" id="3.1.3.48"/>
    </reaction>
</comment>
<evidence type="ECO:0000256" key="1">
    <source>
        <dbReference type="ARBA" id="ARBA00005750"/>
    </source>
</evidence>
<sequence>MLFGNNKKNAEYIVDVHCHIMPGIDDGSRDITETLEMLKIAQSEGITHMIATPHFKSGHRNASPQKVKELIQSVGKEAAAQGTDIKLYQGNEILFHDEMCEELDNGRISRINGTDYVLVEFMPSDPYQYIRNSLDEIMSEGYQPVIAHVERYGCMVDDIENVRRLSRMGVEIQVNASSITGDTGKEIKKFVHKLLKEQLVDYVGTDAHRCDGSRTPMMKECSRMLYKKYDEGYVDSILYGNAFDRLLADTNN</sequence>
<dbReference type="InterPro" id="IPR032466">
    <property type="entry name" value="Metal_Hydrolase"/>
</dbReference>
<dbReference type="PANTHER" id="PTHR39181">
    <property type="entry name" value="TYROSINE-PROTEIN PHOSPHATASE YWQE"/>
    <property type="match status" value="1"/>
</dbReference>
<dbReference type="GO" id="GO:0045227">
    <property type="term" value="P:capsule polysaccharide biosynthetic process"/>
    <property type="evidence" value="ECO:0007669"/>
    <property type="project" value="UniProtKB-UniPathway"/>
</dbReference>
<evidence type="ECO:0000256" key="4">
    <source>
        <dbReference type="ARBA" id="ARBA00022912"/>
    </source>
</evidence>
<dbReference type="GO" id="GO:0004725">
    <property type="term" value="F:protein tyrosine phosphatase activity"/>
    <property type="evidence" value="ECO:0007669"/>
    <property type="project" value="UniProtKB-EC"/>
</dbReference>
<protein>
    <recommendedName>
        <fullName evidence="2">protein-tyrosine-phosphatase</fullName>
        <ecNumber evidence="2">3.1.3.48</ecNumber>
    </recommendedName>
</protein>
<keyword evidence="4" id="KW-0904">Protein phosphatase</keyword>
<organism evidence="6 7">
    <name type="scientific">Lachnospira eligens</name>
    <dbReference type="NCBI Taxonomy" id="39485"/>
    <lineage>
        <taxon>Bacteria</taxon>
        <taxon>Bacillati</taxon>
        <taxon>Bacillota</taxon>
        <taxon>Clostridia</taxon>
        <taxon>Lachnospirales</taxon>
        <taxon>Lachnospiraceae</taxon>
        <taxon>Lachnospira</taxon>
    </lineage>
</organism>
<evidence type="ECO:0000256" key="5">
    <source>
        <dbReference type="ARBA" id="ARBA00051722"/>
    </source>
</evidence>
<dbReference type="Proteomes" id="UP000095621">
    <property type="component" value="Unassembled WGS sequence"/>
</dbReference>
<dbReference type="OrthoDB" id="9788539at2"/>
<dbReference type="PIRSF" id="PIRSF016557">
    <property type="entry name" value="Caps_synth_CpsB"/>
    <property type="match status" value="1"/>
</dbReference>
<proteinExistence type="inferred from homology"/>
<reference evidence="6 7" key="1">
    <citation type="submission" date="2015-09" db="EMBL/GenBank/DDBJ databases">
        <authorList>
            <consortium name="Pathogen Informatics"/>
        </authorList>
    </citation>
    <scope>NUCLEOTIDE SEQUENCE [LARGE SCALE GENOMIC DNA]</scope>
    <source>
        <strain evidence="6 7">2789STDY5834875</strain>
    </source>
</reference>
<dbReference type="EC" id="3.1.3.48" evidence="2"/>
<dbReference type="GO" id="GO:0030145">
    <property type="term" value="F:manganese ion binding"/>
    <property type="evidence" value="ECO:0007669"/>
    <property type="project" value="InterPro"/>
</dbReference>
<evidence type="ECO:0000313" key="6">
    <source>
        <dbReference type="EMBL" id="CUQ74950.1"/>
    </source>
</evidence>
<dbReference type="Gene3D" id="3.20.20.140">
    <property type="entry name" value="Metal-dependent hydrolases"/>
    <property type="match status" value="1"/>
</dbReference>
<accession>A0A174YWA2</accession>
<evidence type="ECO:0000313" key="7">
    <source>
        <dbReference type="Proteomes" id="UP000095621"/>
    </source>
</evidence>
<dbReference type="RefSeq" id="WP_055214124.1">
    <property type="nucleotide sequence ID" value="NZ_CZBU01000001.1"/>
</dbReference>
<evidence type="ECO:0000256" key="3">
    <source>
        <dbReference type="ARBA" id="ARBA00022801"/>
    </source>
</evidence>
<dbReference type="Pfam" id="PF19567">
    <property type="entry name" value="CpsB_CapC"/>
    <property type="match status" value="1"/>
</dbReference>